<evidence type="ECO:0000256" key="5">
    <source>
        <dbReference type="ARBA" id="ARBA00022475"/>
    </source>
</evidence>
<dbReference type="FunFam" id="1.20.1250.20:FF:000101">
    <property type="entry name" value="feline leukemia virus subgroup C receptor-related protein 2"/>
    <property type="match status" value="1"/>
</dbReference>
<dbReference type="InterPro" id="IPR036259">
    <property type="entry name" value="MFS_trans_sf"/>
</dbReference>
<feature type="transmembrane region" description="Helical" evidence="17">
    <location>
        <begin position="481"/>
        <end position="499"/>
    </location>
</feature>
<feature type="transmembrane region" description="Helical" evidence="17">
    <location>
        <begin position="392"/>
        <end position="412"/>
    </location>
</feature>
<protein>
    <submittedName>
        <fullName evidence="19">Putative feline leukemia virus subgroup C receptor-related protein 2-like</fullName>
    </submittedName>
</protein>
<comment type="function">
    <text evidence="15">Choline uniporter that specifically mediates choline uptake at the blood-brain-barrier. Responsible for the majority of choline uptake across the blood-brain-barrier from the circulation into the brain. Choline, a nutrient critical for brain development, is a precursor of phosphatidylcholine, as well as betaine. Also mediates transport of ethanolamine. Choline and ethanolamine transport is not coupled with proton transport and is exclusively driven by the choline gradient across the plasma membrane. Also acts as a heme b transporter.</text>
</comment>
<dbReference type="GO" id="GO:0005886">
    <property type="term" value="C:plasma membrane"/>
    <property type="evidence" value="ECO:0007669"/>
    <property type="project" value="UniProtKB-SubCell"/>
</dbReference>
<dbReference type="GO" id="GO:0015232">
    <property type="term" value="F:heme transmembrane transporter activity"/>
    <property type="evidence" value="ECO:0007669"/>
    <property type="project" value="TreeGrafter"/>
</dbReference>
<comment type="subcellular location">
    <subcellularLocation>
        <location evidence="3">Cell membrane</location>
        <topology evidence="3">Multi-pass membrane protein</topology>
    </subcellularLocation>
    <subcellularLocation>
        <location evidence="2">Endoplasmic reticulum membrane</location>
        <topology evidence="2">Multi-pass membrane protein</topology>
    </subcellularLocation>
    <subcellularLocation>
        <location evidence="1">Mitochondrion membrane</location>
        <topology evidence="1">Multi-pass membrane protein</topology>
    </subcellularLocation>
</comment>
<dbReference type="EMBL" id="CP026262">
    <property type="protein sequence ID" value="AWP19991.1"/>
    <property type="molecule type" value="Genomic_DNA"/>
</dbReference>
<dbReference type="Gene3D" id="1.20.1250.20">
    <property type="entry name" value="MFS general substrate transporter like domains"/>
    <property type="match status" value="2"/>
</dbReference>
<dbReference type="InterPro" id="IPR011701">
    <property type="entry name" value="MFS"/>
</dbReference>
<comment type="catalytic activity">
    <reaction evidence="12">
        <text>choline(out) = choline(in)</text>
        <dbReference type="Rhea" id="RHEA:32751"/>
        <dbReference type="ChEBI" id="CHEBI:15354"/>
    </reaction>
</comment>
<dbReference type="GO" id="GO:0020037">
    <property type="term" value="F:heme binding"/>
    <property type="evidence" value="ECO:0007669"/>
    <property type="project" value="TreeGrafter"/>
</dbReference>
<dbReference type="SUPFAM" id="SSF103473">
    <property type="entry name" value="MFS general substrate transporter"/>
    <property type="match status" value="2"/>
</dbReference>
<dbReference type="Proteomes" id="UP000246464">
    <property type="component" value="Chromosome 20"/>
</dbReference>
<feature type="transmembrane region" description="Helical" evidence="17">
    <location>
        <begin position="646"/>
        <end position="662"/>
    </location>
</feature>
<keyword evidence="7" id="KW-0256">Endoplasmic reticulum</keyword>
<evidence type="ECO:0000256" key="11">
    <source>
        <dbReference type="ARBA" id="ARBA00035075"/>
    </source>
</evidence>
<dbReference type="AlphaFoldDB" id="A0A2U9CTR3"/>
<keyword evidence="6 17" id="KW-0812">Transmembrane</keyword>
<feature type="transmembrane region" description="Helical" evidence="17">
    <location>
        <begin position="615"/>
        <end position="634"/>
    </location>
</feature>
<evidence type="ECO:0000256" key="4">
    <source>
        <dbReference type="ARBA" id="ARBA00022448"/>
    </source>
</evidence>
<feature type="transmembrane region" description="Helical" evidence="17">
    <location>
        <begin position="352"/>
        <end position="372"/>
    </location>
</feature>
<evidence type="ECO:0000256" key="13">
    <source>
        <dbReference type="ARBA" id="ARBA00045087"/>
    </source>
</evidence>
<dbReference type="GO" id="GO:0097037">
    <property type="term" value="P:heme export"/>
    <property type="evidence" value="ECO:0007669"/>
    <property type="project" value="TreeGrafter"/>
</dbReference>
<dbReference type="PROSITE" id="PS50850">
    <property type="entry name" value="MFS"/>
    <property type="match status" value="1"/>
</dbReference>
<feature type="transmembrane region" description="Helical" evidence="17">
    <location>
        <begin position="62"/>
        <end position="82"/>
    </location>
</feature>
<evidence type="ECO:0000256" key="6">
    <source>
        <dbReference type="ARBA" id="ARBA00022692"/>
    </source>
</evidence>
<keyword evidence="8 17" id="KW-1133">Transmembrane helix</keyword>
<dbReference type="GO" id="GO:0015220">
    <property type="term" value="F:choline transmembrane transporter activity"/>
    <property type="evidence" value="ECO:0007669"/>
    <property type="project" value="UniProtKB-ARBA"/>
</dbReference>
<evidence type="ECO:0000256" key="8">
    <source>
        <dbReference type="ARBA" id="ARBA00022989"/>
    </source>
</evidence>
<dbReference type="InterPro" id="IPR020846">
    <property type="entry name" value="MFS_dom"/>
</dbReference>
<comment type="catalytic activity">
    <reaction evidence="13">
        <text>ethanolamine(in) = ethanolamine(out)</text>
        <dbReference type="Rhea" id="RHEA:32747"/>
        <dbReference type="ChEBI" id="CHEBI:57603"/>
    </reaction>
</comment>
<dbReference type="Pfam" id="PF07690">
    <property type="entry name" value="MFS_1"/>
    <property type="match status" value="1"/>
</dbReference>
<keyword evidence="20" id="KW-1185">Reference proteome</keyword>
<feature type="transmembrane region" description="Helical" evidence="17">
    <location>
        <begin position="708"/>
        <end position="727"/>
    </location>
</feature>
<name>A0A2U9CTR3_SCOMX</name>
<evidence type="ECO:0000256" key="3">
    <source>
        <dbReference type="ARBA" id="ARBA00004651"/>
    </source>
</evidence>
<feature type="compositionally biased region" description="Basic and acidic residues" evidence="16">
    <location>
        <begin position="286"/>
        <end position="296"/>
    </location>
</feature>
<accession>A0A2U9CTR3</accession>
<keyword evidence="5" id="KW-1003">Cell membrane</keyword>
<feature type="transmembrane region" description="Helical" evidence="17">
    <location>
        <begin position="739"/>
        <end position="759"/>
    </location>
</feature>
<evidence type="ECO:0000256" key="12">
    <source>
        <dbReference type="ARBA" id="ARBA00036811"/>
    </source>
</evidence>
<feature type="transmembrane region" description="Helical" evidence="17">
    <location>
        <begin position="448"/>
        <end position="469"/>
    </location>
</feature>
<feature type="transmembrane region" description="Helical" evidence="17">
    <location>
        <begin position="577"/>
        <end position="595"/>
    </location>
</feature>
<organism evidence="19 20">
    <name type="scientific">Scophthalmus maximus</name>
    <name type="common">Turbot</name>
    <name type="synonym">Psetta maxima</name>
    <dbReference type="NCBI Taxonomy" id="52904"/>
    <lineage>
        <taxon>Eukaryota</taxon>
        <taxon>Metazoa</taxon>
        <taxon>Chordata</taxon>
        <taxon>Craniata</taxon>
        <taxon>Vertebrata</taxon>
        <taxon>Euteleostomi</taxon>
        <taxon>Actinopterygii</taxon>
        <taxon>Neopterygii</taxon>
        <taxon>Teleostei</taxon>
        <taxon>Neoteleostei</taxon>
        <taxon>Acanthomorphata</taxon>
        <taxon>Carangaria</taxon>
        <taxon>Pleuronectiformes</taxon>
        <taxon>Pleuronectoidei</taxon>
        <taxon>Scophthalmidae</taxon>
        <taxon>Scophthalmus</taxon>
    </lineage>
</organism>
<evidence type="ECO:0000256" key="7">
    <source>
        <dbReference type="ARBA" id="ARBA00022824"/>
    </source>
</evidence>
<proteinExistence type="inferred from homology"/>
<evidence type="ECO:0000313" key="19">
    <source>
        <dbReference type="EMBL" id="AWP19991.1"/>
    </source>
</evidence>
<feature type="region of interest" description="Disordered" evidence="16">
    <location>
        <begin position="773"/>
        <end position="802"/>
    </location>
</feature>
<feature type="transmembrane region" description="Helical" evidence="17">
    <location>
        <begin position="519"/>
        <end position="539"/>
    </location>
</feature>
<comment type="similarity">
    <text evidence="14">Belongs to the major facilitator superfamily. Feline leukemia virus subgroup C receptor (TC 2.A.1.28.1) family.</text>
</comment>
<dbReference type="PANTHER" id="PTHR10924">
    <property type="entry name" value="MAJOR FACILITATOR SUPERFAMILY PROTEIN-RELATED"/>
    <property type="match status" value="1"/>
</dbReference>
<evidence type="ECO:0000259" key="18">
    <source>
        <dbReference type="PROSITE" id="PS50850"/>
    </source>
</evidence>
<dbReference type="InterPro" id="IPR049680">
    <property type="entry name" value="FLVCR1-2_SLC49-like"/>
</dbReference>
<feature type="transmembrane region" description="Helical" evidence="17">
    <location>
        <begin position="668"/>
        <end position="688"/>
    </location>
</feature>
<dbReference type="GO" id="GO:0031966">
    <property type="term" value="C:mitochondrial membrane"/>
    <property type="evidence" value="ECO:0007669"/>
    <property type="project" value="UniProtKB-SubCell"/>
</dbReference>
<evidence type="ECO:0000256" key="1">
    <source>
        <dbReference type="ARBA" id="ARBA00004225"/>
    </source>
</evidence>
<evidence type="ECO:0000256" key="17">
    <source>
        <dbReference type="SAM" id="Phobius"/>
    </source>
</evidence>
<feature type="region of interest" description="Disordered" evidence="16">
    <location>
        <begin position="264"/>
        <end position="298"/>
    </location>
</feature>
<keyword evidence="4" id="KW-0813">Transport</keyword>
<evidence type="ECO:0000256" key="2">
    <source>
        <dbReference type="ARBA" id="ARBA00004477"/>
    </source>
</evidence>
<keyword evidence="9" id="KW-0496">Mitochondrion</keyword>
<feature type="transmembrane region" description="Helical" evidence="17">
    <location>
        <begin position="113"/>
        <end position="133"/>
    </location>
</feature>
<feature type="domain" description="Major facilitator superfamily (MFS) profile" evidence="18">
    <location>
        <begin position="351"/>
        <end position="764"/>
    </location>
</feature>
<evidence type="ECO:0000256" key="16">
    <source>
        <dbReference type="SAM" id="MobiDB-lite"/>
    </source>
</evidence>
<reference evidence="19 20" key="1">
    <citation type="submission" date="2017-12" db="EMBL/GenBank/DDBJ databases">
        <title>Integrating genomic resources of turbot (Scophthalmus maximus) in depth evaluation of genetic and physical mapping variation across individuals.</title>
        <authorList>
            <person name="Martinez P."/>
        </authorList>
    </citation>
    <scope>NUCLEOTIDE SEQUENCE [LARGE SCALE GENOMIC DNA]</scope>
</reference>
<keyword evidence="10 17" id="KW-0472">Membrane</keyword>
<evidence type="ECO:0000256" key="14">
    <source>
        <dbReference type="ARBA" id="ARBA00046338"/>
    </source>
</evidence>
<keyword evidence="19" id="KW-0675">Receptor</keyword>
<dbReference type="GO" id="GO:0005789">
    <property type="term" value="C:endoplasmic reticulum membrane"/>
    <property type="evidence" value="ECO:0007669"/>
    <property type="project" value="UniProtKB-SubCell"/>
</dbReference>
<dbReference type="FunFam" id="1.20.1250.20:FF:000092">
    <property type="entry name" value="Feline leukemia virus subgroup C receptor-related protein 2 isoform 1"/>
    <property type="match status" value="1"/>
</dbReference>
<dbReference type="PANTHER" id="PTHR10924:SF3">
    <property type="entry name" value="HEME TRANSPORTER FLVCR2"/>
    <property type="match status" value="1"/>
</dbReference>
<evidence type="ECO:0000256" key="10">
    <source>
        <dbReference type="ARBA" id="ARBA00023136"/>
    </source>
</evidence>
<evidence type="ECO:0000256" key="9">
    <source>
        <dbReference type="ARBA" id="ARBA00023128"/>
    </source>
</evidence>
<evidence type="ECO:0000256" key="15">
    <source>
        <dbReference type="ARBA" id="ARBA00053231"/>
    </source>
</evidence>
<feature type="transmembrane region" description="Helical" evidence="17">
    <location>
        <begin position="419"/>
        <end position="436"/>
    </location>
</feature>
<evidence type="ECO:0000313" key="20">
    <source>
        <dbReference type="Proteomes" id="UP000246464"/>
    </source>
</evidence>
<comment type="catalytic activity">
    <reaction evidence="11">
        <text>heme b(in) = heme b(out)</text>
        <dbReference type="Rhea" id="RHEA:75443"/>
        <dbReference type="ChEBI" id="CHEBI:60344"/>
    </reaction>
</comment>
<feature type="transmembrane region" description="Helical" evidence="17">
    <location>
        <begin position="89"/>
        <end position="107"/>
    </location>
</feature>
<sequence length="802" mass="88465">MGEKQALEDAAFREGQTKADAENNVPPEPSYSLCNSFQWIQYGIISNIFTKFYSVDAFTIDWMSMIYMLTYIPCIFPVTWLLERRGLRVVALAATALNCAGTWIKVASCRPDLFAVTFLGQFCCSLAQVFILGMPSRIASVWFGSEEVSTACSIGVFGNQTWTFPRLLWHVLRNYAHSGDHSASLSYNGVCCECERMNGTKHTANQQQHAGGRIFGNIKLVQQFQIPLPFKSVSFHKILNSSSTENELLGHKLRHLRDLSPLTSQGPDLGQLAMPHDNTSKGNHANSEHSGEEWPRSKAAKNLAPGLASLQWSPGPLGRAISIGSQLGSVALQGDHAQLVPKPETKLYHRRWLMLFLFSAVSASNAFMWLQYGIISNIFMRFYNIDSLAIDWLSMIYLLTYIPLILPVLWLLDNRGIRDVVLVGAAFNCIGAWIKIGSASPDLFAVTFFGQFVCSVATVFVLGIPSYLASVWFGETEVSTACSIGVLGNQLGIAIGFLVPPILVPNVDDLDELAHHISIMFYITAGVATLLFILVVFVFQERPELPPTQAQATARSIPPEQYSYTASILRLLRNRPFIFLIVTYGLNVGCFYAVGTLLNRMIIDHYPGEEVNAGRIGLTIIIAGMVGSLICGIWLDRTKTYKQTTLAVYSMSLVGMIIYAATLNLGHLWVVFITAGALGFFMTGYLPLGFEFAVELTYPESEGTSSGLLNSVTFFLNVQVFGIIFTICQGKIIDRFGTLAGNIFLCVFLLIGTIMTGLIKSDLRRQKANLMAKETEERQTSGQDYGATALISQQQTPPPSQT</sequence>
<gene>
    <name evidence="19" type="ORF">SMAX5B_002829</name>
</gene>